<evidence type="ECO:0000256" key="1">
    <source>
        <dbReference type="ARBA" id="ARBA00009477"/>
    </source>
</evidence>
<keyword evidence="2" id="KW-0175">Coiled coil</keyword>
<keyword evidence="7" id="KW-1185">Reference proteome</keyword>
<protein>
    <submittedName>
        <fullName evidence="6">Macrolide export protein MacA</fullName>
    </submittedName>
</protein>
<feature type="region of interest" description="Disordered" evidence="3">
    <location>
        <begin position="139"/>
        <end position="162"/>
    </location>
</feature>
<proteinExistence type="inferred from homology"/>
<feature type="domain" description="Multidrug resistance protein MdtA-like barrel-sandwich hybrid" evidence="5">
    <location>
        <begin position="70"/>
        <end position="233"/>
    </location>
</feature>
<evidence type="ECO:0000256" key="4">
    <source>
        <dbReference type="SAM" id="Phobius"/>
    </source>
</evidence>
<evidence type="ECO:0000313" key="6">
    <source>
        <dbReference type="EMBL" id="TWT79853.1"/>
    </source>
</evidence>
<reference evidence="6 7" key="1">
    <citation type="submission" date="2019-02" db="EMBL/GenBank/DDBJ databases">
        <title>Deep-cultivation of Planctomycetes and their phenomic and genomic characterization uncovers novel biology.</title>
        <authorList>
            <person name="Wiegand S."/>
            <person name="Jogler M."/>
            <person name="Boedeker C."/>
            <person name="Pinto D."/>
            <person name="Vollmers J."/>
            <person name="Rivas-Marin E."/>
            <person name="Kohn T."/>
            <person name="Peeters S.H."/>
            <person name="Heuer A."/>
            <person name="Rast P."/>
            <person name="Oberbeckmann S."/>
            <person name="Bunk B."/>
            <person name="Jeske O."/>
            <person name="Meyerdierks A."/>
            <person name="Storesund J.E."/>
            <person name="Kallscheuer N."/>
            <person name="Luecker S."/>
            <person name="Lage O.M."/>
            <person name="Pohl T."/>
            <person name="Merkel B.J."/>
            <person name="Hornburger P."/>
            <person name="Mueller R.-W."/>
            <person name="Bruemmer F."/>
            <person name="Labrenz M."/>
            <person name="Spormann A.M."/>
            <person name="Op Den Camp H."/>
            <person name="Overmann J."/>
            <person name="Amann R."/>
            <person name="Jetten M.S.M."/>
            <person name="Mascher T."/>
            <person name="Medema M.H."/>
            <person name="Devos D.P."/>
            <person name="Kaster A.-K."/>
            <person name="Ovreas L."/>
            <person name="Rohde M."/>
            <person name="Galperin M.Y."/>
            <person name="Jogler C."/>
        </authorList>
    </citation>
    <scope>NUCLEOTIDE SEQUENCE [LARGE SCALE GENOMIC DNA]</scope>
    <source>
        <strain evidence="6 7">CA13</strain>
    </source>
</reference>
<dbReference type="NCBIfam" id="TIGR01730">
    <property type="entry name" value="RND_mfp"/>
    <property type="match status" value="1"/>
</dbReference>
<dbReference type="PANTHER" id="PTHR30469:SF33">
    <property type="entry name" value="SLR1207 PROTEIN"/>
    <property type="match status" value="1"/>
</dbReference>
<evidence type="ECO:0000313" key="7">
    <source>
        <dbReference type="Proteomes" id="UP000315010"/>
    </source>
</evidence>
<evidence type="ECO:0000256" key="3">
    <source>
        <dbReference type="SAM" id="MobiDB-lite"/>
    </source>
</evidence>
<keyword evidence="4" id="KW-0472">Membrane</keyword>
<feature type="coiled-coil region" evidence="2">
    <location>
        <begin position="103"/>
        <end position="137"/>
    </location>
</feature>
<dbReference type="InterPro" id="IPR006143">
    <property type="entry name" value="RND_pump_MFP"/>
</dbReference>
<evidence type="ECO:0000259" key="5">
    <source>
        <dbReference type="Pfam" id="PF25917"/>
    </source>
</evidence>
<gene>
    <name evidence="6" type="primary">macA_2</name>
    <name evidence="6" type="ORF">CA13_12600</name>
</gene>
<dbReference type="Gene3D" id="2.40.30.170">
    <property type="match status" value="1"/>
</dbReference>
<comment type="caution">
    <text evidence="6">The sequence shown here is derived from an EMBL/GenBank/DDBJ whole genome shotgun (WGS) entry which is preliminary data.</text>
</comment>
<feature type="compositionally biased region" description="Polar residues" evidence="3">
    <location>
        <begin position="139"/>
        <end position="156"/>
    </location>
</feature>
<dbReference type="GO" id="GO:1990281">
    <property type="term" value="C:efflux pump complex"/>
    <property type="evidence" value="ECO:0007669"/>
    <property type="project" value="TreeGrafter"/>
</dbReference>
<dbReference type="PANTHER" id="PTHR30469">
    <property type="entry name" value="MULTIDRUG RESISTANCE PROTEIN MDTA"/>
    <property type="match status" value="1"/>
</dbReference>
<dbReference type="AlphaFoldDB" id="A0A5C5YZJ4"/>
<dbReference type="Proteomes" id="UP000315010">
    <property type="component" value="Unassembled WGS sequence"/>
</dbReference>
<dbReference type="Gene3D" id="2.40.50.100">
    <property type="match status" value="1"/>
</dbReference>
<accession>A0A5C5YZJ4</accession>
<dbReference type="EMBL" id="SJPJ01000001">
    <property type="protein sequence ID" value="TWT79853.1"/>
    <property type="molecule type" value="Genomic_DNA"/>
</dbReference>
<comment type="similarity">
    <text evidence="1">Belongs to the membrane fusion protein (MFP) (TC 8.A.1) family.</text>
</comment>
<organism evidence="6 7">
    <name type="scientific">Novipirellula herctigrandis</name>
    <dbReference type="NCBI Taxonomy" id="2527986"/>
    <lineage>
        <taxon>Bacteria</taxon>
        <taxon>Pseudomonadati</taxon>
        <taxon>Planctomycetota</taxon>
        <taxon>Planctomycetia</taxon>
        <taxon>Pirellulales</taxon>
        <taxon>Pirellulaceae</taxon>
        <taxon>Novipirellula</taxon>
    </lineage>
</organism>
<sequence>MPDKAQHSKRFHAVRRWLGTLAKLIVLAVVIGGLVYWMKFSPISVVEHPVTRGLIVAEVMGTGTLEARVQATVSPKISGRIEKVLADQGDRVVAGDLLVELDDEELQQQVEIAAANVDAARAAIDRLIADKDRATAAFTQAEKSNERVQSLTTRGAASQEDSDKATEALAVAVTGVSRAEAAIAEGQKELVAAEKTLQYHQTRLSDSRVVAPFDGLIIRRTREPGDVVVPGSEMMKLISMDQIWISAWVDETEMGKLHPEQTARIVFRSEPNLDYEGKVIRLGKEADRETREFIVDVDALRLPQNWAVGQRAEAFIEVERKDNVVQIQADQVINRDGAVGVFVNQDGVAKWTPINIGLRNRDVVEVTDGLVVGDRIVTAATKGMVLTEGRKVAAK</sequence>
<keyword evidence="4" id="KW-0812">Transmembrane</keyword>
<dbReference type="InterPro" id="IPR058625">
    <property type="entry name" value="MdtA-like_BSH"/>
</dbReference>
<evidence type="ECO:0000256" key="2">
    <source>
        <dbReference type="SAM" id="Coils"/>
    </source>
</evidence>
<dbReference type="SUPFAM" id="SSF111369">
    <property type="entry name" value="HlyD-like secretion proteins"/>
    <property type="match status" value="1"/>
</dbReference>
<dbReference type="RefSeq" id="WP_146394978.1">
    <property type="nucleotide sequence ID" value="NZ_SJPJ01000001.1"/>
</dbReference>
<dbReference type="Gene3D" id="2.40.420.20">
    <property type="match status" value="1"/>
</dbReference>
<dbReference type="Gene3D" id="1.10.287.470">
    <property type="entry name" value="Helix hairpin bin"/>
    <property type="match status" value="1"/>
</dbReference>
<name>A0A5C5YZJ4_9BACT</name>
<dbReference type="GO" id="GO:0015562">
    <property type="term" value="F:efflux transmembrane transporter activity"/>
    <property type="evidence" value="ECO:0007669"/>
    <property type="project" value="TreeGrafter"/>
</dbReference>
<feature type="transmembrane region" description="Helical" evidence="4">
    <location>
        <begin position="21"/>
        <end position="38"/>
    </location>
</feature>
<dbReference type="OrthoDB" id="245220at2"/>
<dbReference type="Pfam" id="PF25917">
    <property type="entry name" value="BSH_RND"/>
    <property type="match status" value="1"/>
</dbReference>
<keyword evidence="4" id="KW-1133">Transmembrane helix</keyword>